<dbReference type="EMBL" id="JAAAJB010001528">
    <property type="protein sequence ID" value="KAG0247811.1"/>
    <property type="molecule type" value="Genomic_DNA"/>
</dbReference>
<sequence>MQFDLSRAKEGEMDIAIQAVFDMFTTGNGAAGGGPERIDPSDVLVSIGMGNFGVNYKLTSLHGTFKDRLVRKLRGKGYAVVGINEKYTSKCCPRNMAVHGYIIKDDYQHDQDLATVQGFIANNTRLYGSLAHEPIQSGVAESEVKERAFDFLNIALVSAANGASKISRMRGDIYFTALGI</sequence>
<dbReference type="Proteomes" id="UP000807716">
    <property type="component" value="Unassembled WGS sequence"/>
</dbReference>
<evidence type="ECO:0000313" key="2">
    <source>
        <dbReference type="Proteomes" id="UP000807716"/>
    </source>
</evidence>
<gene>
    <name evidence="1" type="ORF">DFQ27_001556</name>
</gene>
<protein>
    <submittedName>
        <fullName evidence="1">Uncharacterized protein</fullName>
    </submittedName>
</protein>
<keyword evidence="2" id="KW-1185">Reference proteome</keyword>
<dbReference type="OrthoDB" id="2433906at2759"/>
<proteinExistence type="predicted"/>
<evidence type="ECO:0000313" key="1">
    <source>
        <dbReference type="EMBL" id="KAG0247811.1"/>
    </source>
</evidence>
<reference evidence="1" key="1">
    <citation type="journal article" date="2020" name="Fungal Divers.">
        <title>Resolving the Mortierellaceae phylogeny through synthesis of multi-gene phylogenetics and phylogenomics.</title>
        <authorList>
            <person name="Vandepol N."/>
            <person name="Liber J."/>
            <person name="Desiro A."/>
            <person name="Na H."/>
            <person name="Kennedy M."/>
            <person name="Barry K."/>
            <person name="Grigoriev I.V."/>
            <person name="Miller A.N."/>
            <person name="O'Donnell K."/>
            <person name="Stajich J.E."/>
            <person name="Bonito G."/>
        </authorList>
    </citation>
    <scope>NUCLEOTIDE SEQUENCE</scope>
    <source>
        <strain evidence="1">BC1065</strain>
    </source>
</reference>
<organism evidence="1 2">
    <name type="scientific">Actinomortierella ambigua</name>
    <dbReference type="NCBI Taxonomy" id="1343610"/>
    <lineage>
        <taxon>Eukaryota</taxon>
        <taxon>Fungi</taxon>
        <taxon>Fungi incertae sedis</taxon>
        <taxon>Mucoromycota</taxon>
        <taxon>Mortierellomycotina</taxon>
        <taxon>Mortierellomycetes</taxon>
        <taxon>Mortierellales</taxon>
        <taxon>Mortierellaceae</taxon>
        <taxon>Actinomortierella</taxon>
    </lineage>
</organism>
<dbReference type="AlphaFoldDB" id="A0A9P6TV32"/>
<comment type="caution">
    <text evidence="1">The sequence shown here is derived from an EMBL/GenBank/DDBJ whole genome shotgun (WGS) entry which is preliminary data.</text>
</comment>
<accession>A0A9P6TV32</accession>
<name>A0A9P6TV32_9FUNG</name>